<dbReference type="RefSeq" id="WP_011383920.1">
    <property type="nucleotide sequence ID" value="NC_007626.1"/>
</dbReference>
<keyword evidence="2" id="KW-1185">Reference proteome</keyword>
<dbReference type="HOGENOM" id="CLU_2735237_0_0_5"/>
<gene>
    <name evidence="1" type="ordered locus">amb1510</name>
</gene>
<dbReference type="EMBL" id="AP007255">
    <property type="protein sequence ID" value="BAE50314.1"/>
    <property type="molecule type" value="Genomic_DNA"/>
</dbReference>
<evidence type="ECO:0000313" key="2">
    <source>
        <dbReference type="Proteomes" id="UP000007058"/>
    </source>
</evidence>
<protein>
    <submittedName>
        <fullName evidence="1">Uncharacterized protein</fullName>
    </submittedName>
</protein>
<organism evidence="1 2">
    <name type="scientific">Paramagnetospirillum magneticum (strain ATCC 700264 / AMB-1)</name>
    <name type="common">Magnetospirillum magneticum</name>
    <dbReference type="NCBI Taxonomy" id="342108"/>
    <lineage>
        <taxon>Bacteria</taxon>
        <taxon>Pseudomonadati</taxon>
        <taxon>Pseudomonadota</taxon>
        <taxon>Alphaproteobacteria</taxon>
        <taxon>Rhodospirillales</taxon>
        <taxon>Magnetospirillaceae</taxon>
        <taxon>Paramagnetospirillum</taxon>
    </lineage>
</organism>
<name>Q2W761_PARM1</name>
<evidence type="ECO:0000313" key="1">
    <source>
        <dbReference type="EMBL" id="BAE50314.1"/>
    </source>
</evidence>
<accession>Q2W761</accession>
<dbReference type="KEGG" id="mag:amb1510"/>
<dbReference type="AlphaFoldDB" id="Q2W761"/>
<reference evidence="1 2" key="1">
    <citation type="journal article" date="2005" name="DNA Res.">
        <title>Complete genome sequence of the facultative anaerobic magnetotactic bacterium Magnetospirillum sp. strain AMB-1.</title>
        <authorList>
            <person name="Matsunaga T."/>
            <person name="Okamura Y."/>
            <person name="Fukuda Y."/>
            <person name="Wahyudi A.T."/>
            <person name="Murase Y."/>
            <person name="Takeyama H."/>
        </authorList>
    </citation>
    <scope>NUCLEOTIDE SEQUENCE [LARGE SCALE GENOMIC DNA]</scope>
    <source>
        <strain evidence="2">ATCC 700264 / AMB-1</strain>
    </source>
</reference>
<sequence>MSEPNALVAHVNAIAATVGIAVGVLRAKGVLTEDEAKMVFILARSVIPESMGADAAKAIQAMEITASQVSA</sequence>
<dbReference type="Proteomes" id="UP000007058">
    <property type="component" value="Chromosome"/>
</dbReference>
<proteinExistence type="predicted"/>